<organism evidence="2 3">
    <name type="scientific">Pythium oligandrum</name>
    <name type="common">Mycoparasitic fungus</name>
    <dbReference type="NCBI Taxonomy" id="41045"/>
    <lineage>
        <taxon>Eukaryota</taxon>
        <taxon>Sar</taxon>
        <taxon>Stramenopiles</taxon>
        <taxon>Oomycota</taxon>
        <taxon>Peronosporomycetes</taxon>
        <taxon>Pythiales</taxon>
        <taxon>Pythiaceae</taxon>
        <taxon>Pythium</taxon>
    </lineage>
</organism>
<proteinExistence type="predicted"/>
<dbReference type="InterPro" id="IPR052727">
    <property type="entry name" value="Rab4/Rab5_effector"/>
</dbReference>
<reference evidence="2" key="1">
    <citation type="submission" date="2019-03" db="EMBL/GenBank/DDBJ databases">
        <title>Long read genome sequence of the mycoparasitic Pythium oligandrum ATCC 38472 isolated from sugarbeet rhizosphere.</title>
        <authorList>
            <person name="Gaulin E."/>
        </authorList>
    </citation>
    <scope>NUCLEOTIDE SEQUENCE</scope>
    <source>
        <strain evidence="2">ATCC 38472_TT</strain>
    </source>
</reference>
<dbReference type="Gene3D" id="3.30.530.20">
    <property type="match status" value="1"/>
</dbReference>
<dbReference type="OrthoDB" id="114178at2759"/>
<protein>
    <recommendedName>
        <fullName evidence="4">FYVE-type domain-containing protein</fullName>
    </recommendedName>
</protein>
<feature type="region of interest" description="Disordered" evidence="1">
    <location>
        <begin position="444"/>
        <end position="468"/>
    </location>
</feature>
<name>A0A8K1CA37_PYTOL</name>
<dbReference type="Proteomes" id="UP000794436">
    <property type="component" value="Unassembled WGS sequence"/>
</dbReference>
<feature type="compositionally biased region" description="Polar residues" evidence="1">
    <location>
        <begin position="457"/>
        <end position="468"/>
    </location>
</feature>
<dbReference type="AlphaFoldDB" id="A0A8K1CA37"/>
<evidence type="ECO:0000313" key="3">
    <source>
        <dbReference type="Proteomes" id="UP000794436"/>
    </source>
</evidence>
<feature type="region of interest" description="Disordered" evidence="1">
    <location>
        <begin position="89"/>
        <end position="115"/>
    </location>
</feature>
<comment type="caution">
    <text evidence="2">The sequence shown here is derived from an EMBL/GenBank/DDBJ whole genome shotgun (WGS) entry which is preliminary data.</text>
</comment>
<accession>A0A8K1CA37</accession>
<dbReference type="EMBL" id="SPLM01000110">
    <property type="protein sequence ID" value="TMW59171.1"/>
    <property type="molecule type" value="Genomic_DNA"/>
</dbReference>
<dbReference type="PANTHER" id="PTHR13510">
    <property type="entry name" value="FYVE-FINGER-CONTAINING RAB5 EFFECTOR PROTEIN RABENOSYN-5-RELATED"/>
    <property type="match status" value="1"/>
</dbReference>
<evidence type="ECO:0000313" key="2">
    <source>
        <dbReference type="EMBL" id="TMW59171.1"/>
    </source>
</evidence>
<evidence type="ECO:0000256" key="1">
    <source>
        <dbReference type="SAM" id="MobiDB-lite"/>
    </source>
</evidence>
<dbReference type="PANTHER" id="PTHR13510:SF44">
    <property type="entry name" value="RABENOSYN-5"/>
    <property type="match status" value="1"/>
</dbReference>
<gene>
    <name evidence="2" type="ORF">Poli38472_007316</name>
</gene>
<sequence length="509" mass="57784">MGSDFPVPRNELPRVHVPTEEYEARKQQMHHMVRQTVDEYETYHTQDRGTVNSKRWKTTGSKGPIHLYRERQSYLNLTRMQNKASDDMTINSSIDSSYDEYPRDNSQTSVTWSEDGMDEFNDPIAGKSMLMVGDLHGKVENALYAFVSRSNAEFALTLEYIFEDIADCAILNVMEGPTPEEPYKFLGYKWAVLKSPMGGRLVRHRDTVFLEHTGMTCLDNGELVGYHIMHSVDLPEFPEMTDRNCVRSAQSLRFIFRQKAENVVEVFMLGFMDASLKSGLLRPFSSLVTQDRVFRVTRVIECTEAKRLTKMMIQSNAQRDQLYAQREKAIACTLCLQEKKLLKKVSLTDCTICTRMVCGRCRAQRRVFVSDGIVGKFLPIVCCTSCVIKSGQISLVTVAKEEPMYMDVAIDLMRNSSSWDPTSMRSLSSIGDILTTTRSGRSESDFSVLSVDPPLQTPSSTGDEASVQYTPSTTYQADLFKQMLELQKAAETAFNTAKENERLLQRSHS</sequence>
<evidence type="ECO:0008006" key="4">
    <source>
        <dbReference type="Google" id="ProtNLM"/>
    </source>
</evidence>
<dbReference type="InterPro" id="IPR023393">
    <property type="entry name" value="START-like_dom_sf"/>
</dbReference>
<keyword evidence="3" id="KW-1185">Reference proteome</keyword>